<evidence type="ECO:0000259" key="1">
    <source>
        <dbReference type="PROSITE" id="PS51819"/>
    </source>
</evidence>
<dbReference type="PROSITE" id="PS51819">
    <property type="entry name" value="VOC"/>
    <property type="match status" value="1"/>
</dbReference>
<dbReference type="InterPro" id="IPR037523">
    <property type="entry name" value="VOC_core"/>
</dbReference>
<dbReference type="Proteomes" id="UP000256884">
    <property type="component" value="Unassembled WGS sequence"/>
</dbReference>
<dbReference type="AlphaFoldDB" id="A0A3E0I7G9"/>
<name>A0A3E0I7G9_9FLAO</name>
<evidence type="ECO:0000313" key="2">
    <source>
        <dbReference type="EMBL" id="REH54589.1"/>
    </source>
</evidence>
<dbReference type="Gene3D" id="3.10.180.10">
    <property type="entry name" value="2,3-Dihydroxybiphenyl 1,2-Dioxygenase, domain 1"/>
    <property type="match status" value="1"/>
</dbReference>
<dbReference type="SUPFAM" id="SSF54593">
    <property type="entry name" value="Glyoxalase/Bleomycin resistance protein/Dihydroxybiphenyl dioxygenase"/>
    <property type="match status" value="1"/>
</dbReference>
<reference evidence="2 3" key="1">
    <citation type="submission" date="2018-08" db="EMBL/GenBank/DDBJ databases">
        <title>Genomic Encyclopedia of Type Strains, Phase IV (KMG-IV): sequencing the most valuable type-strain genomes for metagenomic binning, comparative biology and taxonomic classification.</title>
        <authorList>
            <person name="Goeker M."/>
        </authorList>
    </citation>
    <scope>NUCLEOTIDE SEQUENCE [LARGE SCALE GENOMIC DNA]</scope>
    <source>
        <strain evidence="2 3">DSM 18841</strain>
    </source>
</reference>
<keyword evidence="3" id="KW-1185">Reference proteome</keyword>
<gene>
    <name evidence="2" type="ORF">C7448_102111</name>
</gene>
<keyword evidence="2" id="KW-0223">Dioxygenase</keyword>
<dbReference type="OrthoDB" id="2703022at2"/>
<comment type="caution">
    <text evidence="2">The sequence shown here is derived from an EMBL/GenBank/DDBJ whole genome shotgun (WGS) entry which is preliminary data.</text>
</comment>
<evidence type="ECO:0000313" key="3">
    <source>
        <dbReference type="Proteomes" id="UP000256884"/>
    </source>
</evidence>
<sequence length="219" mass="25074">MTLNEIELKTIDIKPIKDFYANVLELPTTQSDNKSIRIKIGASYLNFIEDSENPPPAYHLAFNIPKNKLQEAINWSINKVRFVKKEKEVLITNFENWNANSVYFYDIDGNILEFIARHDLDNTATEQFNSSQILNISEFGIVKDRPDIYGKYLIDTYGLRLFEKNHNSETFTALGDDNGLLIIVKTNRNWYPTETPSKASTATIKLNNSGTDVILKTTT</sequence>
<dbReference type="EMBL" id="QUNS01000002">
    <property type="protein sequence ID" value="REH54589.1"/>
    <property type="molecule type" value="Genomic_DNA"/>
</dbReference>
<protein>
    <submittedName>
        <fullName evidence="2">Catechol-2,3-dioxygenase</fullName>
    </submittedName>
</protein>
<keyword evidence="2" id="KW-0560">Oxidoreductase</keyword>
<organism evidence="2 3">
    <name type="scientific">Tenacibaculum gallaicum</name>
    <dbReference type="NCBI Taxonomy" id="561505"/>
    <lineage>
        <taxon>Bacteria</taxon>
        <taxon>Pseudomonadati</taxon>
        <taxon>Bacteroidota</taxon>
        <taxon>Flavobacteriia</taxon>
        <taxon>Flavobacteriales</taxon>
        <taxon>Flavobacteriaceae</taxon>
        <taxon>Tenacibaculum</taxon>
    </lineage>
</organism>
<dbReference type="RefSeq" id="WP_115900239.1">
    <property type="nucleotide sequence ID" value="NZ_QUNS01000002.1"/>
</dbReference>
<dbReference type="GO" id="GO:0051213">
    <property type="term" value="F:dioxygenase activity"/>
    <property type="evidence" value="ECO:0007669"/>
    <property type="project" value="UniProtKB-KW"/>
</dbReference>
<dbReference type="InterPro" id="IPR029068">
    <property type="entry name" value="Glyas_Bleomycin-R_OHBP_Dase"/>
</dbReference>
<accession>A0A3E0I7G9</accession>
<feature type="domain" description="VOC" evidence="1">
    <location>
        <begin position="2"/>
        <end position="117"/>
    </location>
</feature>
<proteinExistence type="predicted"/>